<evidence type="ECO:0000256" key="1">
    <source>
        <dbReference type="SAM" id="SignalP"/>
    </source>
</evidence>
<dbReference type="InterPro" id="IPR007657">
    <property type="entry name" value="Glycosyltransferase_61"/>
</dbReference>
<feature type="signal peptide" evidence="1">
    <location>
        <begin position="1"/>
        <end position="18"/>
    </location>
</feature>
<dbReference type="PANTHER" id="PTHR20961:SF5">
    <property type="entry name" value="GLYCOSYLTRANSFERASE-RELATED"/>
    <property type="match status" value="1"/>
</dbReference>
<dbReference type="AlphaFoldDB" id="A0ABD2Z297"/>
<accession>A0ABD2Z297</accession>
<evidence type="ECO:0000313" key="3">
    <source>
        <dbReference type="Proteomes" id="UP001630127"/>
    </source>
</evidence>
<evidence type="ECO:0000313" key="2">
    <source>
        <dbReference type="EMBL" id="KAL3512207.1"/>
    </source>
</evidence>
<gene>
    <name evidence="2" type="ORF">ACH5RR_024924</name>
</gene>
<dbReference type="PANTHER" id="PTHR20961">
    <property type="entry name" value="GLYCOSYLTRANSFERASE"/>
    <property type="match status" value="1"/>
</dbReference>
<feature type="chain" id="PRO_5044769873" description="Glycosyltransferase" evidence="1">
    <location>
        <begin position="19"/>
        <end position="407"/>
    </location>
</feature>
<sequence length="407" mass="46196">MWAFAGFLIISVIIFTVSKPYLGDSPDLSLQLSLRVGLNMLMSTNETFGPQKSYFKVKEVKLSCNSTHPRSEVCDIKGDVRIQGKSSNIVIASTEVFEDKDNDSWSIKPYARKESRAAMEQVSSISIKKAQNKEGLPDCSRNYSIPAIVFSTGGFSGNYFHDFTDLLIPLYSTSIQFNGQVIFLITDKHSIWINKYKQVLQKLSRYDQLIDFDKENEVLCFPRIVVGLKGSIKELAIDSSQSSYSIKGFREFLRNTYSLKREFVNITQGKRPRLLIISRSKTRKLLNAGELAGMAESLGFDAAIKETVMIIQIIPFGLGPMEWISRTDFEVPAKEMNLRYLGCRISPNESSLVHQYPYIHEVFKAPGAISKKGWNHFSSIYLEKQDVQVDLSRFRKVLLNTLELLQS</sequence>
<keyword evidence="1" id="KW-0732">Signal</keyword>
<evidence type="ECO:0008006" key="4">
    <source>
        <dbReference type="Google" id="ProtNLM"/>
    </source>
</evidence>
<keyword evidence="3" id="KW-1185">Reference proteome</keyword>
<dbReference type="EMBL" id="JBJUIK010000011">
    <property type="protein sequence ID" value="KAL3512207.1"/>
    <property type="molecule type" value="Genomic_DNA"/>
</dbReference>
<dbReference type="Proteomes" id="UP001630127">
    <property type="component" value="Unassembled WGS sequence"/>
</dbReference>
<protein>
    <recommendedName>
        <fullName evidence="4">Glycosyltransferase</fullName>
    </recommendedName>
</protein>
<comment type="caution">
    <text evidence="2">The sequence shown here is derived from an EMBL/GenBank/DDBJ whole genome shotgun (WGS) entry which is preliminary data.</text>
</comment>
<reference evidence="2 3" key="1">
    <citation type="submission" date="2024-11" db="EMBL/GenBank/DDBJ databases">
        <title>A near-complete genome assembly of Cinchona calisaya.</title>
        <authorList>
            <person name="Lian D.C."/>
            <person name="Zhao X.W."/>
            <person name="Wei L."/>
        </authorList>
    </citation>
    <scope>NUCLEOTIDE SEQUENCE [LARGE SCALE GENOMIC DNA]</scope>
    <source>
        <tissue evidence="2">Nenye</tissue>
    </source>
</reference>
<proteinExistence type="predicted"/>
<organism evidence="2 3">
    <name type="scientific">Cinchona calisaya</name>
    <dbReference type="NCBI Taxonomy" id="153742"/>
    <lineage>
        <taxon>Eukaryota</taxon>
        <taxon>Viridiplantae</taxon>
        <taxon>Streptophyta</taxon>
        <taxon>Embryophyta</taxon>
        <taxon>Tracheophyta</taxon>
        <taxon>Spermatophyta</taxon>
        <taxon>Magnoliopsida</taxon>
        <taxon>eudicotyledons</taxon>
        <taxon>Gunneridae</taxon>
        <taxon>Pentapetalae</taxon>
        <taxon>asterids</taxon>
        <taxon>lamiids</taxon>
        <taxon>Gentianales</taxon>
        <taxon>Rubiaceae</taxon>
        <taxon>Cinchonoideae</taxon>
        <taxon>Cinchoneae</taxon>
        <taxon>Cinchona</taxon>
    </lineage>
</organism>
<name>A0ABD2Z297_9GENT</name>